<evidence type="ECO:0000313" key="3">
    <source>
        <dbReference type="Proteomes" id="UP001066276"/>
    </source>
</evidence>
<dbReference type="Proteomes" id="UP001066276">
    <property type="component" value="Chromosome 2_1"/>
</dbReference>
<sequence>MSERSYSRGRANSVSVCLDDRGGGVSNANPDFRVLERREKDNGRNEGEVGGERGDFRPERDQEENIPELPKRTPEDPDRVRDTGDRRSQEAREETPKGRHVPGGAWLSMVRSLLRDKQFFT</sequence>
<feature type="region of interest" description="Disordered" evidence="1">
    <location>
        <begin position="1"/>
        <end position="104"/>
    </location>
</feature>
<evidence type="ECO:0000313" key="2">
    <source>
        <dbReference type="EMBL" id="KAJ1198568.1"/>
    </source>
</evidence>
<evidence type="ECO:0000256" key="1">
    <source>
        <dbReference type="SAM" id="MobiDB-lite"/>
    </source>
</evidence>
<accession>A0AAV7VB67</accession>
<feature type="compositionally biased region" description="Basic and acidic residues" evidence="1">
    <location>
        <begin position="33"/>
        <end position="60"/>
    </location>
</feature>
<dbReference type="AlphaFoldDB" id="A0AAV7VB67"/>
<dbReference type="EMBL" id="JANPWB010000003">
    <property type="protein sequence ID" value="KAJ1198568.1"/>
    <property type="molecule type" value="Genomic_DNA"/>
</dbReference>
<proteinExistence type="predicted"/>
<organism evidence="2 3">
    <name type="scientific">Pleurodeles waltl</name>
    <name type="common">Iberian ribbed newt</name>
    <dbReference type="NCBI Taxonomy" id="8319"/>
    <lineage>
        <taxon>Eukaryota</taxon>
        <taxon>Metazoa</taxon>
        <taxon>Chordata</taxon>
        <taxon>Craniata</taxon>
        <taxon>Vertebrata</taxon>
        <taxon>Euteleostomi</taxon>
        <taxon>Amphibia</taxon>
        <taxon>Batrachia</taxon>
        <taxon>Caudata</taxon>
        <taxon>Salamandroidea</taxon>
        <taxon>Salamandridae</taxon>
        <taxon>Pleurodelinae</taxon>
        <taxon>Pleurodeles</taxon>
    </lineage>
</organism>
<feature type="compositionally biased region" description="Basic and acidic residues" evidence="1">
    <location>
        <begin position="69"/>
        <end position="97"/>
    </location>
</feature>
<protein>
    <submittedName>
        <fullName evidence="2">Uncharacterized protein</fullName>
    </submittedName>
</protein>
<gene>
    <name evidence="2" type="ORF">NDU88_002407</name>
</gene>
<name>A0AAV7VB67_PLEWA</name>
<reference evidence="2" key="1">
    <citation type="journal article" date="2022" name="bioRxiv">
        <title>Sequencing and chromosome-scale assembly of the giantPleurodeles waltlgenome.</title>
        <authorList>
            <person name="Brown T."/>
            <person name="Elewa A."/>
            <person name="Iarovenko S."/>
            <person name="Subramanian E."/>
            <person name="Araus A.J."/>
            <person name="Petzold A."/>
            <person name="Susuki M."/>
            <person name="Suzuki K.-i.T."/>
            <person name="Hayashi T."/>
            <person name="Toyoda A."/>
            <person name="Oliveira C."/>
            <person name="Osipova E."/>
            <person name="Leigh N.D."/>
            <person name="Simon A."/>
            <person name="Yun M.H."/>
        </authorList>
    </citation>
    <scope>NUCLEOTIDE SEQUENCE</scope>
    <source>
        <strain evidence="2">20211129_DDA</strain>
        <tissue evidence="2">Liver</tissue>
    </source>
</reference>
<comment type="caution">
    <text evidence="2">The sequence shown here is derived from an EMBL/GenBank/DDBJ whole genome shotgun (WGS) entry which is preliminary data.</text>
</comment>
<keyword evidence="3" id="KW-1185">Reference proteome</keyword>